<evidence type="ECO:0000313" key="2">
    <source>
        <dbReference type="EMBL" id="GGP34234.1"/>
    </source>
</evidence>
<protein>
    <submittedName>
        <fullName evidence="2">Alpha/beta hydrolase</fullName>
    </submittedName>
</protein>
<gene>
    <name evidence="2" type="ORF">GCM10010185_00960</name>
</gene>
<dbReference type="InterPro" id="IPR000073">
    <property type="entry name" value="AB_hydrolase_1"/>
</dbReference>
<name>A0A918EAE0_9PSEU</name>
<keyword evidence="2" id="KW-0378">Hydrolase</keyword>
<dbReference type="AlphaFoldDB" id="A0A918EAE0"/>
<dbReference type="PANTHER" id="PTHR43433">
    <property type="entry name" value="HYDROLASE, ALPHA/BETA FOLD FAMILY PROTEIN"/>
    <property type="match status" value="1"/>
</dbReference>
<dbReference type="Gene3D" id="3.40.50.1820">
    <property type="entry name" value="alpha/beta hydrolase"/>
    <property type="match status" value="1"/>
</dbReference>
<dbReference type="SUPFAM" id="SSF53474">
    <property type="entry name" value="alpha/beta-Hydrolases"/>
    <property type="match status" value="1"/>
</dbReference>
<comment type="caution">
    <text evidence="2">The sequence shown here is derived from an EMBL/GenBank/DDBJ whole genome shotgun (WGS) entry which is preliminary data.</text>
</comment>
<proteinExistence type="predicted"/>
<dbReference type="Proteomes" id="UP000639606">
    <property type="component" value="Unassembled WGS sequence"/>
</dbReference>
<keyword evidence="3" id="KW-1185">Reference proteome</keyword>
<reference evidence="2" key="2">
    <citation type="submission" date="2020-09" db="EMBL/GenBank/DDBJ databases">
        <authorList>
            <person name="Sun Q."/>
            <person name="Ohkuma M."/>
        </authorList>
    </citation>
    <scope>NUCLEOTIDE SEQUENCE</scope>
    <source>
        <strain evidence="2">JCM 3313</strain>
    </source>
</reference>
<evidence type="ECO:0000259" key="1">
    <source>
        <dbReference type="Pfam" id="PF12697"/>
    </source>
</evidence>
<dbReference type="EMBL" id="BMRG01000001">
    <property type="protein sequence ID" value="GGP34234.1"/>
    <property type="molecule type" value="Genomic_DNA"/>
</dbReference>
<dbReference type="InterPro" id="IPR050471">
    <property type="entry name" value="AB_hydrolase"/>
</dbReference>
<evidence type="ECO:0000313" key="3">
    <source>
        <dbReference type="Proteomes" id="UP000639606"/>
    </source>
</evidence>
<dbReference type="GO" id="GO:0016787">
    <property type="term" value="F:hydrolase activity"/>
    <property type="evidence" value="ECO:0007669"/>
    <property type="project" value="UniProtKB-KW"/>
</dbReference>
<dbReference type="InterPro" id="IPR029058">
    <property type="entry name" value="AB_hydrolase_fold"/>
</dbReference>
<dbReference type="RefSeq" id="WP_189221025.1">
    <property type="nucleotide sequence ID" value="NZ_BMRG01000001.1"/>
</dbReference>
<feature type="domain" description="AB hydrolase-1" evidence="1">
    <location>
        <begin position="34"/>
        <end position="249"/>
    </location>
</feature>
<organism evidence="2 3">
    <name type="scientific">Saccharothrix coeruleofusca</name>
    <dbReference type="NCBI Taxonomy" id="33919"/>
    <lineage>
        <taxon>Bacteria</taxon>
        <taxon>Bacillati</taxon>
        <taxon>Actinomycetota</taxon>
        <taxon>Actinomycetes</taxon>
        <taxon>Pseudonocardiales</taxon>
        <taxon>Pseudonocardiaceae</taxon>
        <taxon>Saccharothrix</taxon>
    </lineage>
</organism>
<dbReference type="PANTHER" id="PTHR43433:SF5">
    <property type="entry name" value="AB HYDROLASE-1 DOMAIN-CONTAINING PROTEIN"/>
    <property type="match status" value="1"/>
</dbReference>
<accession>A0A918EAE0</accession>
<reference evidence="2" key="1">
    <citation type="journal article" date="2014" name="Int. J. Syst. Evol. Microbiol.">
        <title>Complete genome sequence of Corynebacterium casei LMG S-19264T (=DSM 44701T), isolated from a smear-ripened cheese.</title>
        <authorList>
            <consortium name="US DOE Joint Genome Institute (JGI-PGF)"/>
            <person name="Walter F."/>
            <person name="Albersmeier A."/>
            <person name="Kalinowski J."/>
            <person name="Ruckert C."/>
        </authorList>
    </citation>
    <scope>NUCLEOTIDE SEQUENCE</scope>
    <source>
        <strain evidence="2">JCM 3313</strain>
    </source>
</reference>
<sequence length="265" mass="27809">MTTFATSADGTRIACGATGSGPAVIIVDGALCSRGFGPSAKLAEALAPHFTVHTYDRRGRGESGDTRPYAVEREVEDLAALVELAGGRAHLVGVSSGAVLALEAAHRGVPVDKLALYEAPLVVDGTHEPMDPELPARMAALIAADRRGEAVKTFMRWVGTPALVTAVLPIMPPWKKLTAAAPTLSHDIALVSEFQHGEPIPAGRWDGVKAPVLVLAGGKSPEYMRNSQAQLAEVLPDAELRVLPGQTHMVKANVLGPVLVDFLAR</sequence>
<dbReference type="Pfam" id="PF12697">
    <property type="entry name" value="Abhydrolase_6"/>
    <property type="match status" value="1"/>
</dbReference>